<feature type="non-terminal residue" evidence="1">
    <location>
        <position position="1"/>
    </location>
</feature>
<dbReference type="Proteomes" id="UP000265520">
    <property type="component" value="Unassembled WGS sequence"/>
</dbReference>
<dbReference type="EMBL" id="LXQA010092736">
    <property type="protein sequence ID" value="MCI14522.1"/>
    <property type="molecule type" value="Genomic_DNA"/>
</dbReference>
<protein>
    <submittedName>
        <fullName evidence="1">Uncharacterized protein</fullName>
    </submittedName>
</protein>
<organism evidence="1 2">
    <name type="scientific">Trifolium medium</name>
    <dbReference type="NCBI Taxonomy" id="97028"/>
    <lineage>
        <taxon>Eukaryota</taxon>
        <taxon>Viridiplantae</taxon>
        <taxon>Streptophyta</taxon>
        <taxon>Embryophyta</taxon>
        <taxon>Tracheophyta</taxon>
        <taxon>Spermatophyta</taxon>
        <taxon>Magnoliopsida</taxon>
        <taxon>eudicotyledons</taxon>
        <taxon>Gunneridae</taxon>
        <taxon>Pentapetalae</taxon>
        <taxon>rosids</taxon>
        <taxon>fabids</taxon>
        <taxon>Fabales</taxon>
        <taxon>Fabaceae</taxon>
        <taxon>Papilionoideae</taxon>
        <taxon>50 kb inversion clade</taxon>
        <taxon>NPAAA clade</taxon>
        <taxon>Hologalegina</taxon>
        <taxon>IRL clade</taxon>
        <taxon>Trifolieae</taxon>
        <taxon>Trifolium</taxon>
    </lineage>
</organism>
<comment type="caution">
    <text evidence="1">The sequence shown here is derived from an EMBL/GenBank/DDBJ whole genome shotgun (WGS) entry which is preliminary data.</text>
</comment>
<keyword evidence="2" id="KW-1185">Reference proteome</keyword>
<name>A0A392PS62_9FABA</name>
<evidence type="ECO:0000313" key="1">
    <source>
        <dbReference type="EMBL" id="MCI14522.1"/>
    </source>
</evidence>
<dbReference type="AlphaFoldDB" id="A0A392PS62"/>
<reference evidence="1 2" key="1">
    <citation type="journal article" date="2018" name="Front. Plant Sci.">
        <title>Red Clover (Trifolium pratense) and Zigzag Clover (T. medium) - A Picture of Genomic Similarities and Differences.</title>
        <authorList>
            <person name="Dluhosova J."/>
            <person name="Istvanek J."/>
            <person name="Nedelnik J."/>
            <person name="Repkova J."/>
        </authorList>
    </citation>
    <scope>NUCLEOTIDE SEQUENCE [LARGE SCALE GENOMIC DNA]</scope>
    <source>
        <strain evidence="2">cv. 10/8</strain>
        <tissue evidence="1">Leaf</tissue>
    </source>
</reference>
<proteinExistence type="predicted"/>
<accession>A0A392PS62</accession>
<sequence>GGFAGSLWKVMGLKEKRVFAGLMKKVEVFLLKRESGNLVEIIVAGMCIAFAAVGCAKEKSIVLSFFLGLNQWTTQTKS</sequence>
<evidence type="ECO:0000313" key="2">
    <source>
        <dbReference type="Proteomes" id="UP000265520"/>
    </source>
</evidence>